<name>A0A8S5NJJ9_9CAUD</name>
<organism evidence="2">
    <name type="scientific">Siphoviridae sp. cttFh17</name>
    <dbReference type="NCBI Taxonomy" id="2826491"/>
    <lineage>
        <taxon>Viruses</taxon>
        <taxon>Duplodnaviria</taxon>
        <taxon>Heunggongvirae</taxon>
        <taxon>Uroviricota</taxon>
        <taxon>Caudoviricetes</taxon>
    </lineage>
</organism>
<reference evidence="2" key="1">
    <citation type="journal article" date="2021" name="Proc. Natl. Acad. Sci. U.S.A.">
        <title>A Catalog of Tens of Thousands of Viruses from Human Metagenomes Reveals Hidden Associations with Chronic Diseases.</title>
        <authorList>
            <person name="Tisza M.J."/>
            <person name="Buck C.B."/>
        </authorList>
    </citation>
    <scope>NUCLEOTIDE SEQUENCE</scope>
    <source>
        <strain evidence="2">CttFh17</strain>
    </source>
</reference>
<protein>
    <submittedName>
        <fullName evidence="2">Uncharacterized protein</fullName>
    </submittedName>
</protein>
<evidence type="ECO:0000313" key="2">
    <source>
        <dbReference type="EMBL" id="DAD94548.1"/>
    </source>
</evidence>
<proteinExistence type="predicted"/>
<sequence length="44" mass="5327">MFYFVLIVCTKKDTYFCRCLFDWILFIFLGIKIAPFSLGCLWLH</sequence>
<accession>A0A8S5NJJ9</accession>
<dbReference type="EMBL" id="BK015176">
    <property type="protein sequence ID" value="DAD94548.1"/>
    <property type="molecule type" value="Genomic_DNA"/>
</dbReference>
<keyword evidence="1" id="KW-0812">Transmembrane</keyword>
<feature type="transmembrane region" description="Helical" evidence="1">
    <location>
        <begin position="20"/>
        <end position="43"/>
    </location>
</feature>
<keyword evidence="1" id="KW-1133">Transmembrane helix</keyword>
<keyword evidence="1" id="KW-0472">Membrane</keyword>
<evidence type="ECO:0000256" key="1">
    <source>
        <dbReference type="SAM" id="Phobius"/>
    </source>
</evidence>